<evidence type="ECO:0000313" key="5">
    <source>
        <dbReference type="Proteomes" id="UP000503017"/>
    </source>
</evidence>
<evidence type="ECO:0000259" key="3">
    <source>
        <dbReference type="Pfam" id="PF23125"/>
    </source>
</evidence>
<evidence type="ECO:0000259" key="2">
    <source>
        <dbReference type="Pfam" id="PF23124"/>
    </source>
</evidence>
<evidence type="ECO:0000256" key="1">
    <source>
        <dbReference type="SAM" id="MobiDB-lite"/>
    </source>
</evidence>
<dbReference type="RefSeq" id="WP_080680404.1">
    <property type="nucleotide sequence ID" value="NZ_CP033367.1"/>
</dbReference>
<feature type="domain" description="Antitoxin Xre/MbcA/ParS-like middle" evidence="3">
    <location>
        <begin position="128"/>
        <end position="176"/>
    </location>
</feature>
<accession>A0A6M7WY54</accession>
<dbReference type="Pfam" id="PF23125">
    <property type="entry name" value="Xre-MbcA-ParS_M"/>
    <property type="match status" value="1"/>
</dbReference>
<name>A0A6M7WY54_RHILI</name>
<dbReference type="InterPro" id="IPR056312">
    <property type="entry name" value="Xre-MbcA-ParS_M"/>
</dbReference>
<protein>
    <submittedName>
        <fullName evidence="4">DUF2384 domain-containing protein</fullName>
    </submittedName>
</protein>
<dbReference type="InterPro" id="IPR056313">
    <property type="entry name" value="Xre_MbcA_ParS-like_N"/>
</dbReference>
<sequence>MIKSSDFANEPRQDELSSLVAKEVQRVLAQHQEVMKGRSSISSHVGNGNIAAPDLLSDCEQAIHDDLTALASKFVHGLAAEAARRFDASARETPPLTAQTKGAHGSAVLKGPDQQSNSLRIEDWAGAVAGPTFLEEHFGIPRSTLHWWQRHNDVVALRKGARKHVFPLAQFIDGRPAPGIRQVLSLIANPRPAWLWLTSPSPRLDGRIPIEMLRQDLAAEVICAARDFSST</sequence>
<feature type="region of interest" description="Disordered" evidence="1">
    <location>
        <begin position="92"/>
        <end position="113"/>
    </location>
</feature>
<organism evidence="4 5">
    <name type="scientific">Mesorhizobium loti R88b</name>
    <dbReference type="NCBI Taxonomy" id="935548"/>
    <lineage>
        <taxon>Bacteria</taxon>
        <taxon>Pseudomonadati</taxon>
        <taxon>Pseudomonadota</taxon>
        <taxon>Alphaproteobacteria</taxon>
        <taxon>Hyphomicrobiales</taxon>
        <taxon>Phyllobacteriaceae</taxon>
        <taxon>Mesorhizobium</taxon>
    </lineage>
</organism>
<reference evidence="4 5" key="1">
    <citation type="submission" date="2018-10" db="EMBL/GenBank/DDBJ databases">
        <authorList>
            <person name="Perry B.J."/>
            <person name="Sullivan J.T."/>
            <person name="Murphy R.J.T."/>
            <person name="Ramsay J.P."/>
            <person name="Ronson C.W."/>
        </authorList>
    </citation>
    <scope>NUCLEOTIDE SEQUENCE [LARGE SCALE GENOMIC DNA]</scope>
    <source>
        <strain evidence="4 5">R88b</strain>
    </source>
</reference>
<dbReference type="Pfam" id="PF23124">
    <property type="entry name" value="Xre_MbcA_ParS-like_N"/>
    <property type="match status" value="1"/>
</dbReference>
<dbReference type="AlphaFoldDB" id="A0A6M7WY54"/>
<evidence type="ECO:0000313" key="4">
    <source>
        <dbReference type="EMBL" id="QKD05723.1"/>
    </source>
</evidence>
<proteinExistence type="predicted"/>
<feature type="domain" description="Antitoxin Xre/MbcA/ParS-like N-terminal" evidence="2">
    <location>
        <begin position="13"/>
        <end position="84"/>
    </location>
</feature>
<gene>
    <name evidence="4" type="ORF">EB235_33160</name>
</gene>
<dbReference type="Proteomes" id="UP000503017">
    <property type="component" value="Chromosome"/>
</dbReference>
<dbReference type="GeneID" id="66686228"/>
<dbReference type="EMBL" id="CP033367">
    <property type="protein sequence ID" value="QKD05723.1"/>
    <property type="molecule type" value="Genomic_DNA"/>
</dbReference>